<dbReference type="AlphaFoldDB" id="A0A9Q0RYI7"/>
<dbReference type="InterPro" id="IPR036388">
    <property type="entry name" value="WH-like_DNA-bd_sf"/>
</dbReference>
<dbReference type="PROSITE" id="PS00346">
    <property type="entry name" value="ETS_DOMAIN_2"/>
    <property type="match status" value="1"/>
</dbReference>
<evidence type="ECO:0000259" key="5">
    <source>
        <dbReference type="PROSITE" id="PS50061"/>
    </source>
</evidence>
<protein>
    <submittedName>
        <fullName evidence="7">ETS-like protein pointed</fullName>
    </submittedName>
</protein>
<evidence type="ECO:0000256" key="3">
    <source>
        <dbReference type="RuleBase" id="RU004019"/>
    </source>
</evidence>
<dbReference type="GO" id="GO:0043565">
    <property type="term" value="F:sequence-specific DNA binding"/>
    <property type="evidence" value="ECO:0007669"/>
    <property type="project" value="InterPro"/>
</dbReference>
<dbReference type="PROSITE" id="PS00345">
    <property type="entry name" value="ETS_DOMAIN_1"/>
    <property type="match status" value="1"/>
</dbReference>
<dbReference type="GO" id="GO:0030154">
    <property type="term" value="P:cell differentiation"/>
    <property type="evidence" value="ECO:0007669"/>
    <property type="project" value="TreeGrafter"/>
</dbReference>
<dbReference type="InterPro" id="IPR013761">
    <property type="entry name" value="SAM/pointed_sf"/>
</dbReference>
<evidence type="ECO:0000256" key="2">
    <source>
        <dbReference type="ARBA" id="ARBA00023125"/>
    </source>
</evidence>
<evidence type="ECO:0000313" key="7">
    <source>
        <dbReference type="EMBL" id="KAJ6637442.1"/>
    </source>
</evidence>
<feature type="region of interest" description="Disordered" evidence="4">
    <location>
        <begin position="296"/>
        <end position="319"/>
    </location>
</feature>
<feature type="region of interest" description="Disordered" evidence="4">
    <location>
        <begin position="358"/>
        <end position="384"/>
    </location>
</feature>
<reference evidence="7" key="1">
    <citation type="submission" date="2022-07" db="EMBL/GenBank/DDBJ databases">
        <authorList>
            <person name="Trinca V."/>
            <person name="Uliana J.V.C."/>
            <person name="Torres T.T."/>
            <person name="Ward R.J."/>
            <person name="Monesi N."/>
        </authorList>
    </citation>
    <scope>NUCLEOTIDE SEQUENCE</scope>
    <source>
        <strain evidence="7">HSMRA1968</strain>
        <tissue evidence="7">Whole embryos</tissue>
    </source>
</reference>
<dbReference type="FunFam" id="1.10.150.50:FF:000014">
    <property type="entry name" value="Protein c-ets-1 isoform 1"/>
    <property type="match status" value="1"/>
</dbReference>
<keyword evidence="8" id="KW-1185">Reference proteome</keyword>
<dbReference type="EMBL" id="WJQU01000003">
    <property type="protein sequence ID" value="KAJ6637442.1"/>
    <property type="molecule type" value="Genomic_DNA"/>
</dbReference>
<sequence length="601" mass="68642">MDTEIYEAEIAAYLLQETQFYEESLTSIYGLSMSKLSEKSSMRSSDGKKKRVTFLSNYVHGFEGVPPILLKEEPEDGPRSMQKVPSLSDLSDPENSLVSALVEKYCTSEKFLVLGIKSNMFNFTKRLSVANAICIVLVYDNDVPTQMPPLTPGTNKKMIEVLKESFKSWEEAAQERNITKDPRQWTEDHVVLWLDWAKDEFCLDPKLKDSFGKMRGRDMILLGREEFLRIAPPFTGDILWEHLEILQKDCEKSLENVPSTVYGSTVCGPEITDFLAQQRLASNQQDFNEKVYSVPSVYNTPHDRNENSSPGGQHSPANASYMPMAVQRHSGAAQPIGYHVPHMKEEPNTGANNYPNMNAQQDDMSNYGLPNPTHYDEPEYQPQDLQSQPPYVGNSPELYPGLMEQKYTPPYHKPYSRGGRYHHDSYSDFPFSYDTNQYQQVPGNTMPSEWSSLSSHSDFQYPPYVGTIALEKTMLGNYGGQGGVPCFTGSGPIQLWQFLLELLMDKSCQGFISWTGDGWEFKLTDPDEVARRWGIRKNKPKMNYEKLSRGLRYYYDKNIIHKTAGKRYVYRFVCDLQNLIGLSPDELCAKYDLKTDKKDDE</sequence>
<accession>A0A9Q0RYI7</accession>
<dbReference type="Proteomes" id="UP001151699">
    <property type="component" value="Chromosome X"/>
</dbReference>
<dbReference type="InterPro" id="IPR000418">
    <property type="entry name" value="Ets_dom"/>
</dbReference>
<dbReference type="InterPro" id="IPR046328">
    <property type="entry name" value="ETS_fam"/>
</dbReference>
<dbReference type="PROSITE" id="PS51433">
    <property type="entry name" value="PNT"/>
    <property type="match status" value="1"/>
</dbReference>
<dbReference type="Gene3D" id="1.10.10.10">
    <property type="entry name" value="Winged helix-like DNA-binding domain superfamily/Winged helix DNA-binding domain"/>
    <property type="match status" value="1"/>
</dbReference>
<dbReference type="OrthoDB" id="10067219at2759"/>
<dbReference type="GO" id="GO:0000981">
    <property type="term" value="F:DNA-binding transcription factor activity, RNA polymerase II-specific"/>
    <property type="evidence" value="ECO:0007669"/>
    <property type="project" value="TreeGrafter"/>
</dbReference>
<dbReference type="SUPFAM" id="SSF46785">
    <property type="entry name" value="Winged helix' DNA-binding domain"/>
    <property type="match status" value="1"/>
</dbReference>
<evidence type="ECO:0000256" key="1">
    <source>
        <dbReference type="ARBA" id="ARBA00005562"/>
    </source>
</evidence>
<keyword evidence="2 3" id="KW-0238">DNA-binding</keyword>
<dbReference type="PROSITE" id="PS50061">
    <property type="entry name" value="ETS_DOMAIN_3"/>
    <property type="match status" value="1"/>
</dbReference>
<feature type="domain" description="PNT" evidence="6">
    <location>
        <begin position="164"/>
        <end position="250"/>
    </location>
</feature>
<evidence type="ECO:0000256" key="4">
    <source>
        <dbReference type="SAM" id="MobiDB-lite"/>
    </source>
</evidence>
<comment type="subcellular location">
    <subcellularLocation>
        <location evidence="3">Nucleus</location>
    </subcellularLocation>
</comment>
<proteinExistence type="inferred from homology"/>
<dbReference type="Gene3D" id="1.10.150.50">
    <property type="entry name" value="Transcription Factor, Ets-1"/>
    <property type="match status" value="1"/>
</dbReference>
<dbReference type="Pfam" id="PF02198">
    <property type="entry name" value="SAM_PNT"/>
    <property type="match status" value="1"/>
</dbReference>
<dbReference type="FunFam" id="1.10.10.10:FF:000586">
    <property type="entry name" value="Uncharacterized protein, isoform B"/>
    <property type="match status" value="1"/>
</dbReference>
<dbReference type="PANTHER" id="PTHR11849">
    <property type="entry name" value="ETS"/>
    <property type="match status" value="1"/>
</dbReference>
<comment type="caution">
    <text evidence="7">The sequence shown here is derived from an EMBL/GenBank/DDBJ whole genome shotgun (WGS) entry which is preliminary data.</text>
</comment>
<gene>
    <name evidence="7" type="primary">pnt</name>
    <name evidence="7" type="ORF">Bhyg_10172</name>
</gene>
<evidence type="ECO:0000259" key="6">
    <source>
        <dbReference type="PROSITE" id="PS51433"/>
    </source>
</evidence>
<dbReference type="SMART" id="SM00251">
    <property type="entry name" value="SAM_PNT"/>
    <property type="match status" value="1"/>
</dbReference>
<dbReference type="PANTHER" id="PTHR11849:SF289">
    <property type="entry name" value="ETS-LIKE PROTEIN POINTED"/>
    <property type="match status" value="1"/>
</dbReference>
<dbReference type="InterPro" id="IPR036390">
    <property type="entry name" value="WH_DNA-bd_sf"/>
</dbReference>
<dbReference type="SMART" id="SM00413">
    <property type="entry name" value="ETS"/>
    <property type="match status" value="1"/>
</dbReference>
<dbReference type="PRINTS" id="PR00454">
    <property type="entry name" value="ETSDOMAIN"/>
</dbReference>
<feature type="domain" description="ETS" evidence="5">
    <location>
        <begin position="493"/>
        <end position="573"/>
    </location>
</feature>
<name>A0A9Q0RYI7_9DIPT</name>
<dbReference type="GO" id="GO:0005634">
    <property type="term" value="C:nucleus"/>
    <property type="evidence" value="ECO:0007669"/>
    <property type="project" value="UniProtKB-SubCell"/>
</dbReference>
<comment type="similarity">
    <text evidence="1 3">Belongs to the ETS family.</text>
</comment>
<keyword evidence="3" id="KW-0539">Nucleus</keyword>
<evidence type="ECO:0000313" key="8">
    <source>
        <dbReference type="Proteomes" id="UP001151699"/>
    </source>
</evidence>
<organism evidence="7 8">
    <name type="scientific">Pseudolycoriella hygida</name>
    <dbReference type="NCBI Taxonomy" id="35572"/>
    <lineage>
        <taxon>Eukaryota</taxon>
        <taxon>Metazoa</taxon>
        <taxon>Ecdysozoa</taxon>
        <taxon>Arthropoda</taxon>
        <taxon>Hexapoda</taxon>
        <taxon>Insecta</taxon>
        <taxon>Pterygota</taxon>
        <taxon>Neoptera</taxon>
        <taxon>Endopterygota</taxon>
        <taxon>Diptera</taxon>
        <taxon>Nematocera</taxon>
        <taxon>Sciaroidea</taxon>
        <taxon>Sciaridae</taxon>
        <taxon>Pseudolycoriella</taxon>
    </lineage>
</organism>
<dbReference type="InterPro" id="IPR003118">
    <property type="entry name" value="Pointed_dom"/>
</dbReference>
<feature type="compositionally biased region" description="Polar residues" evidence="4">
    <location>
        <begin position="307"/>
        <end position="318"/>
    </location>
</feature>
<dbReference type="SUPFAM" id="SSF47769">
    <property type="entry name" value="SAM/Pointed domain"/>
    <property type="match status" value="1"/>
</dbReference>
<dbReference type="Pfam" id="PF00178">
    <property type="entry name" value="Ets"/>
    <property type="match status" value="1"/>
</dbReference>